<comment type="subcellular location">
    <subcellularLocation>
        <location evidence="1">Nucleus</location>
    </subcellularLocation>
</comment>
<dbReference type="InterPro" id="IPR008906">
    <property type="entry name" value="HATC_C_dom"/>
</dbReference>
<keyword evidence="4" id="KW-0862">Zinc</keyword>
<gene>
    <name evidence="8" type="ORF">APZ42_025552</name>
</gene>
<dbReference type="GO" id="GO:0005634">
    <property type="term" value="C:nucleus"/>
    <property type="evidence" value="ECO:0007669"/>
    <property type="project" value="UniProtKB-SubCell"/>
</dbReference>
<evidence type="ECO:0000256" key="6">
    <source>
        <dbReference type="SAM" id="MobiDB-lite"/>
    </source>
</evidence>
<dbReference type="EMBL" id="LRGB01001899">
    <property type="protein sequence ID" value="KZS10065.1"/>
    <property type="molecule type" value="Genomic_DNA"/>
</dbReference>
<evidence type="ECO:0000256" key="4">
    <source>
        <dbReference type="ARBA" id="ARBA00022833"/>
    </source>
</evidence>
<proteinExistence type="predicted"/>
<dbReference type="PANTHER" id="PTHR46481:SF10">
    <property type="entry name" value="ZINC FINGER BED DOMAIN-CONTAINING PROTEIN 39"/>
    <property type="match status" value="1"/>
</dbReference>
<evidence type="ECO:0000256" key="1">
    <source>
        <dbReference type="ARBA" id="ARBA00004123"/>
    </source>
</evidence>
<comment type="caution">
    <text evidence="8">The sequence shown here is derived from an EMBL/GenBank/DDBJ whole genome shotgun (WGS) entry which is preliminary data.</text>
</comment>
<evidence type="ECO:0000313" key="9">
    <source>
        <dbReference type="Proteomes" id="UP000076858"/>
    </source>
</evidence>
<dbReference type="InterPro" id="IPR052035">
    <property type="entry name" value="ZnF_BED_domain_contain"/>
</dbReference>
<dbReference type="InterPro" id="IPR012337">
    <property type="entry name" value="RNaseH-like_sf"/>
</dbReference>
<feature type="region of interest" description="Disordered" evidence="6">
    <location>
        <begin position="1"/>
        <end position="46"/>
    </location>
</feature>
<organism evidence="8 9">
    <name type="scientific">Daphnia magna</name>
    <dbReference type="NCBI Taxonomy" id="35525"/>
    <lineage>
        <taxon>Eukaryota</taxon>
        <taxon>Metazoa</taxon>
        <taxon>Ecdysozoa</taxon>
        <taxon>Arthropoda</taxon>
        <taxon>Crustacea</taxon>
        <taxon>Branchiopoda</taxon>
        <taxon>Diplostraca</taxon>
        <taxon>Cladocera</taxon>
        <taxon>Anomopoda</taxon>
        <taxon>Daphniidae</taxon>
        <taxon>Daphnia</taxon>
    </lineage>
</organism>
<feature type="region of interest" description="Disordered" evidence="6">
    <location>
        <begin position="76"/>
        <end position="101"/>
    </location>
</feature>
<reference evidence="8 9" key="1">
    <citation type="submission" date="2016-03" db="EMBL/GenBank/DDBJ databases">
        <title>EvidentialGene: Evidence-directed Construction of Genes on Genomes.</title>
        <authorList>
            <person name="Gilbert D.G."/>
            <person name="Choi J.-H."/>
            <person name="Mockaitis K."/>
            <person name="Colbourne J."/>
            <person name="Pfrender M."/>
        </authorList>
    </citation>
    <scope>NUCLEOTIDE SEQUENCE [LARGE SCALE GENOMIC DNA]</scope>
    <source>
        <strain evidence="8 9">Xinb3</strain>
        <tissue evidence="8">Complete organism</tissue>
    </source>
</reference>
<name>A0A164SYE5_9CRUS</name>
<dbReference type="PANTHER" id="PTHR46481">
    <property type="entry name" value="ZINC FINGER BED DOMAIN-CONTAINING PROTEIN 4"/>
    <property type="match status" value="1"/>
</dbReference>
<feature type="domain" description="HAT C-terminal dimerisation" evidence="7">
    <location>
        <begin position="701"/>
        <end position="790"/>
    </location>
</feature>
<keyword evidence="9" id="KW-1185">Reference proteome</keyword>
<keyword evidence="3" id="KW-0863">Zinc-finger</keyword>
<feature type="compositionally biased region" description="Polar residues" evidence="6">
    <location>
        <begin position="79"/>
        <end position="97"/>
    </location>
</feature>
<dbReference type="GO" id="GO:0008270">
    <property type="term" value="F:zinc ion binding"/>
    <property type="evidence" value="ECO:0007669"/>
    <property type="project" value="UniProtKB-KW"/>
</dbReference>
<protein>
    <recommendedName>
        <fullName evidence="7">HAT C-terminal dimerisation domain-containing protein</fullName>
    </recommendedName>
</protein>
<dbReference type="SUPFAM" id="SSF53098">
    <property type="entry name" value="Ribonuclease H-like"/>
    <property type="match status" value="1"/>
</dbReference>
<evidence type="ECO:0000259" key="7">
    <source>
        <dbReference type="Pfam" id="PF05699"/>
    </source>
</evidence>
<evidence type="ECO:0000256" key="3">
    <source>
        <dbReference type="ARBA" id="ARBA00022771"/>
    </source>
</evidence>
<dbReference type="AlphaFoldDB" id="A0A164SYE5"/>
<dbReference type="GO" id="GO:0046983">
    <property type="term" value="F:protein dimerization activity"/>
    <property type="evidence" value="ECO:0007669"/>
    <property type="project" value="InterPro"/>
</dbReference>
<dbReference type="Proteomes" id="UP000076858">
    <property type="component" value="Unassembled WGS sequence"/>
</dbReference>
<keyword evidence="2" id="KW-0479">Metal-binding</keyword>
<evidence type="ECO:0000313" key="8">
    <source>
        <dbReference type="EMBL" id="KZS10065.1"/>
    </source>
</evidence>
<dbReference type="Pfam" id="PF05699">
    <property type="entry name" value="Dimer_Tnp_hAT"/>
    <property type="match status" value="1"/>
</dbReference>
<sequence length="794" mass="88935">MRMSPPSAARGKSVRGGQTGRSRGRPPKVLAWQKTVPSPTVDEELGHVHEEMLLEEAQMIEDESNVTSIQPDATLEGTAASSHQSQANPQPALQVTTKPPDGTKVISAIKMALWPSWRKKMFEDWRESRDGKVYAFCEKCNTYYSGTWHAFSNISLHASRVHTEDYNRLMAFPASNSSGQQSSITKFTAELKIPVVRQAKLDQLLTRAFATGNIPLYFLQNEDLKAFKKLGIPGYKLPTEITMRRRHMPAEFFRIQKILQEKILQCTAVTLIIDIWSSKRMCGYIGFTIEGVTPDFEIFTAFLCIRQIFGRHTAEGILAEFEDILREWNLKISVGTVIRVVTDSGSNMIKAFDLKLPGYVEKENESENEEPDPSPDAATNQNEAASNLEMVDLELTGPVYDSLMEMIDANCSRQEVNVLMEADQEEDDEHQEIEEGLNESYLGIPRTTSSGVAADLSHLATGVNDLATYEMSSKLRESCKAHDLQNVIKDGLNQIEVQAGAAIKRVSKIINSVRMSVNDTEAVFKAVGFRLVAKNATRWNSQLASLRSIIKAIDYDPQLQTHLNATTKKHSKLTPLELKLLKEVILILTHFQEATDDFQGDYETIGSVIPAYIDLLNKMTLSFVDSRGATVVNPECPLAGHIIHCKGFAEALKTSLKKRMSSVLHNTSCVLGAILDPRFKTEWISYTHLNEGDVLSCVRFETYLSDPIAPMESEEVPGKSNPRPFRPLKYWLNNRHRFPYLSLIARDILGTPASSGSVERCFSTSLDIIGIKRGNLKADIFNQLLFIKRNRNLV</sequence>
<dbReference type="OrthoDB" id="2438421at2759"/>
<evidence type="ECO:0000256" key="2">
    <source>
        <dbReference type="ARBA" id="ARBA00022723"/>
    </source>
</evidence>
<evidence type="ECO:0000256" key="5">
    <source>
        <dbReference type="ARBA" id="ARBA00023242"/>
    </source>
</evidence>
<accession>A0A164SYE5</accession>
<keyword evidence="5" id="KW-0539">Nucleus</keyword>